<feature type="region of interest" description="Disordered" evidence="4">
    <location>
        <begin position="816"/>
        <end position="854"/>
    </location>
</feature>
<comment type="similarity">
    <text evidence="1">Belongs to the type-B carboxylesterase/lipase family.</text>
</comment>
<sequence>MAVPRQQQIELVLLFVIVFVSDIILGQYDQWGYGYPQIPPNQQNPYNIYGQENYNNVPYNIPNPGDKDYRTFVYKGRRYGQQNNYHYGTPGDPRISGQDDRFFYDRQGNAEPILPGILGSWREDLQGKRREQTKELARDIFVKTTHGEVQGFQVYLFDDPNPDSLYRPGSEFIERQMGISSVFLGIPYAQPPINEGRFKPPRLHRGWQLVQAVDFGPACPQPARYTGSTLGVRDMDEDCLYLNIFAPNINEGIAQKYPVMVYIHGGDFIHGASNLFPGHIMATFYKVVVVTLNYRLGALGFLSTGDVNSPGNYGILDQVMALKWVYENAEKFNGDRDSITLFGPGAGAASAGLLMVAPQTRNIVTKVIAQSGSSAADWAMIFDRYRAQNTSRVFGRQMGCSTESSWRLVNCLKNSRSAFEIGNAEFPPEVGLFPWAPVIEMNVTMPYYEGWYESDWHFIDESVESLIKKRMFNPNLRYMSSVTLQEAATFITTNRSLEPYFEIDQQYFDQKVMELVLRYNYTLNPNGTFDAIKYMYTYWPDPNNRTMIREKYIQLLSDFLYTSPNDKIVKLLLEQNVPVYMYVLNTTVESFRLQEWRKVPHNIEHYLLCGAPFLDTEMLPAKERFTRSQWTNNDRNMSHFFMRAYTNFARYGNPTYTQILGIHFEESKNGQLKYLNLNTTYNSSIMWNFRQTESAFWSMYIPQLVGHLVPTYPPTTEFWWEPRTPLQVAFWTMSGFCLLLIVLLVLCCMLWRNAKRSKDRYYDPYLYPSDNENEDGIENTRDPVGFNDKFRSQVVPARTNSASSLQTVSLKELQGFVTPSPTGEYPRKGTPVLQTRNRSKSQTAISQGVPQTDV</sequence>
<keyword evidence="5" id="KW-0812">Transmembrane</keyword>
<dbReference type="InterPro" id="IPR019819">
    <property type="entry name" value="Carboxylesterase_B_CS"/>
</dbReference>
<evidence type="ECO:0000313" key="7">
    <source>
        <dbReference type="EMBL" id="CAG9759883.1"/>
    </source>
</evidence>
<dbReference type="Gene3D" id="3.40.50.1820">
    <property type="entry name" value="alpha/beta hydrolase"/>
    <property type="match status" value="1"/>
</dbReference>
<dbReference type="PROSITE" id="PS00941">
    <property type="entry name" value="CARBOXYLESTERASE_B_2"/>
    <property type="match status" value="1"/>
</dbReference>
<keyword evidence="8" id="KW-1185">Reference proteome</keyword>
<keyword evidence="3" id="KW-0325">Glycoprotein</keyword>
<organism evidence="7 8">
    <name type="scientific">Ceutorhynchus assimilis</name>
    <name type="common">cabbage seed weevil</name>
    <dbReference type="NCBI Taxonomy" id="467358"/>
    <lineage>
        <taxon>Eukaryota</taxon>
        <taxon>Metazoa</taxon>
        <taxon>Ecdysozoa</taxon>
        <taxon>Arthropoda</taxon>
        <taxon>Hexapoda</taxon>
        <taxon>Insecta</taxon>
        <taxon>Pterygota</taxon>
        <taxon>Neoptera</taxon>
        <taxon>Endopterygota</taxon>
        <taxon>Coleoptera</taxon>
        <taxon>Polyphaga</taxon>
        <taxon>Cucujiformia</taxon>
        <taxon>Curculionidae</taxon>
        <taxon>Ceutorhynchinae</taxon>
        <taxon>Ceutorhynchus</taxon>
    </lineage>
</organism>
<dbReference type="PANTHER" id="PTHR43903">
    <property type="entry name" value="NEUROLIGIN"/>
    <property type="match status" value="1"/>
</dbReference>
<dbReference type="SUPFAM" id="SSF53474">
    <property type="entry name" value="alpha/beta-Hydrolases"/>
    <property type="match status" value="1"/>
</dbReference>
<keyword evidence="5" id="KW-0472">Membrane</keyword>
<dbReference type="InterPro" id="IPR051093">
    <property type="entry name" value="Neuroligin/BSAL"/>
</dbReference>
<feature type="transmembrane region" description="Helical" evidence="5">
    <location>
        <begin position="728"/>
        <end position="751"/>
    </location>
</feature>
<evidence type="ECO:0000256" key="3">
    <source>
        <dbReference type="ARBA" id="ARBA00023180"/>
    </source>
</evidence>
<reference evidence="7" key="1">
    <citation type="submission" date="2022-01" db="EMBL/GenBank/DDBJ databases">
        <authorList>
            <person name="King R."/>
        </authorList>
    </citation>
    <scope>NUCLEOTIDE SEQUENCE</scope>
</reference>
<evidence type="ECO:0000256" key="4">
    <source>
        <dbReference type="SAM" id="MobiDB-lite"/>
    </source>
</evidence>
<gene>
    <name evidence="7" type="ORF">CEUTPL_LOCUS620</name>
</gene>
<evidence type="ECO:0000259" key="6">
    <source>
        <dbReference type="Pfam" id="PF00135"/>
    </source>
</evidence>
<dbReference type="OrthoDB" id="408631at2759"/>
<name>A0A9N9M9V3_9CUCU</name>
<evidence type="ECO:0000256" key="1">
    <source>
        <dbReference type="ARBA" id="ARBA00005964"/>
    </source>
</evidence>
<dbReference type="AlphaFoldDB" id="A0A9N9M9V3"/>
<dbReference type="Proteomes" id="UP001152799">
    <property type="component" value="Chromosome 1"/>
</dbReference>
<protein>
    <recommendedName>
        <fullName evidence="6">Carboxylesterase type B domain-containing protein</fullName>
    </recommendedName>
</protein>
<dbReference type="EMBL" id="OU892277">
    <property type="protein sequence ID" value="CAG9759883.1"/>
    <property type="molecule type" value="Genomic_DNA"/>
</dbReference>
<dbReference type="Pfam" id="PF00135">
    <property type="entry name" value="COesterase"/>
    <property type="match status" value="1"/>
</dbReference>
<dbReference type="InterPro" id="IPR002018">
    <property type="entry name" value="CarbesteraseB"/>
</dbReference>
<evidence type="ECO:0000313" key="8">
    <source>
        <dbReference type="Proteomes" id="UP001152799"/>
    </source>
</evidence>
<keyword evidence="2" id="KW-0732">Signal</keyword>
<accession>A0A9N9M9V3</accession>
<feature type="domain" description="Carboxylesterase type B" evidence="6">
    <location>
        <begin position="181"/>
        <end position="697"/>
    </location>
</feature>
<evidence type="ECO:0000256" key="5">
    <source>
        <dbReference type="SAM" id="Phobius"/>
    </source>
</evidence>
<dbReference type="FunFam" id="3.40.50.1820:FF:000156">
    <property type="entry name" value="Neuroligin-4, Y-linked"/>
    <property type="match status" value="1"/>
</dbReference>
<feature type="compositionally biased region" description="Polar residues" evidence="4">
    <location>
        <begin position="832"/>
        <end position="854"/>
    </location>
</feature>
<keyword evidence="5" id="KW-1133">Transmembrane helix</keyword>
<proteinExistence type="inferred from homology"/>
<evidence type="ECO:0000256" key="2">
    <source>
        <dbReference type="ARBA" id="ARBA00022729"/>
    </source>
</evidence>
<dbReference type="InterPro" id="IPR029058">
    <property type="entry name" value="AB_hydrolase_fold"/>
</dbReference>